<gene>
    <name evidence="1" type="ORF">GXX24_00800</name>
</gene>
<reference evidence="1 2" key="1">
    <citation type="journal article" date="2020" name="Biotechnol. Biofuels">
        <title>New insights from the biogas microbiome by comprehensive genome-resolved metagenomics of nearly 1600 species originating from multiple anaerobic digesters.</title>
        <authorList>
            <person name="Campanaro S."/>
            <person name="Treu L."/>
            <person name="Rodriguez-R L.M."/>
            <person name="Kovalovszki A."/>
            <person name="Ziels R.M."/>
            <person name="Maus I."/>
            <person name="Zhu X."/>
            <person name="Kougias P.G."/>
            <person name="Basile A."/>
            <person name="Luo G."/>
            <person name="Schluter A."/>
            <person name="Konstantinidis K.T."/>
            <person name="Angelidaki I."/>
        </authorList>
    </citation>
    <scope>NUCLEOTIDE SEQUENCE [LARGE SCALE GENOMIC DNA]</scope>
    <source>
        <strain evidence="1">AS04akNAM_125</strain>
    </source>
</reference>
<evidence type="ECO:0000313" key="1">
    <source>
        <dbReference type="EMBL" id="HHW32671.1"/>
    </source>
</evidence>
<name>A0A832QUY7_9RHOB</name>
<organism evidence="1 2">
    <name type="scientific">Paracoccus solventivorans</name>
    <dbReference type="NCBI Taxonomy" id="53463"/>
    <lineage>
        <taxon>Bacteria</taxon>
        <taxon>Pseudomonadati</taxon>
        <taxon>Pseudomonadota</taxon>
        <taxon>Alphaproteobacteria</taxon>
        <taxon>Rhodobacterales</taxon>
        <taxon>Paracoccaceae</taxon>
        <taxon>Paracoccus</taxon>
    </lineage>
</organism>
<dbReference type="RefSeq" id="WP_303728847.1">
    <property type="nucleotide sequence ID" value="NZ_DULP01000013.1"/>
</dbReference>
<sequence>MTPATNAPLIHRDITITRADVPGAPYEWIHDEGSAHGQAETIEQARRQINLHLGSPDPDCPACRGTGREDWAYLGIVRCCLCWVVDAT</sequence>
<comment type="caution">
    <text evidence="1">The sequence shown here is derived from an EMBL/GenBank/DDBJ whole genome shotgun (WGS) entry which is preliminary data.</text>
</comment>
<accession>A0A832QUY7</accession>
<protein>
    <submittedName>
        <fullName evidence="1">Uncharacterized protein</fullName>
    </submittedName>
</protein>
<dbReference type="Proteomes" id="UP000580830">
    <property type="component" value="Unassembled WGS sequence"/>
</dbReference>
<evidence type="ECO:0000313" key="2">
    <source>
        <dbReference type="Proteomes" id="UP000580830"/>
    </source>
</evidence>
<dbReference type="AlphaFoldDB" id="A0A832QUY7"/>
<proteinExistence type="predicted"/>
<dbReference type="EMBL" id="DULP01000013">
    <property type="protein sequence ID" value="HHW32671.1"/>
    <property type="molecule type" value="Genomic_DNA"/>
</dbReference>